<dbReference type="PANTHER" id="PTHR46664:SF1">
    <property type="entry name" value="ATM INTERACTOR"/>
    <property type="match status" value="1"/>
</dbReference>
<feature type="region of interest" description="Disordered" evidence="2">
    <location>
        <begin position="299"/>
        <end position="347"/>
    </location>
</feature>
<organism evidence="4">
    <name type="scientific">Guillardia theta</name>
    <name type="common">Cryptophyte</name>
    <name type="synonym">Cryptomonas phi</name>
    <dbReference type="NCBI Taxonomy" id="55529"/>
    <lineage>
        <taxon>Eukaryota</taxon>
        <taxon>Cryptophyceae</taxon>
        <taxon>Pyrenomonadales</taxon>
        <taxon>Geminigeraceae</taxon>
        <taxon>Guillardia</taxon>
    </lineage>
</organism>
<reference evidence="4" key="1">
    <citation type="submission" date="2021-01" db="EMBL/GenBank/DDBJ databases">
        <authorList>
            <person name="Corre E."/>
            <person name="Pelletier E."/>
            <person name="Niang G."/>
            <person name="Scheremetjew M."/>
            <person name="Finn R."/>
            <person name="Kale V."/>
            <person name="Holt S."/>
            <person name="Cochrane G."/>
            <person name="Meng A."/>
            <person name="Brown T."/>
            <person name="Cohen L."/>
        </authorList>
    </citation>
    <scope>NUCLEOTIDE SEQUENCE</scope>
    <source>
        <strain evidence="4">CCMP 2712</strain>
    </source>
</reference>
<keyword evidence="1" id="KW-0862">Zinc</keyword>
<sequence length="521" mass="58395">MAEGSTERSHMSQDMIEVEGSGGMEGSMVEDEAILLLASLAGNKCKRSSEGCVKTETQGTDDSARKNQAVKRKRNAETAARGAIRKNRNRVEEVVAQVKSSSESGEEENTVIFQYLTPSDLRLTPEALVATKVSHFRCNVNGCRRDYRSHTALARHRKDKHSEWGKHQAHSANEDCSLQADCKDGHCGAEHPCTSDSDCSGAIPHCHEGMEWPPDRNRVFTCPEPSCGHSAGQVQSLRYHYLRSHGDQDRFRCDSCGKTFAMKTDLNRHVSSCSLGFTCECGKLLRTAEGLETHKRIFHRQDGLRSEQHQQDRHEEEDEGPKSATRVHSHAHPHHTHTASSACADKESSKRSRRVAYCSYADKEEDESDGEGEILADHIRFLMPSDFVISEDQLFSTASEGIFTCGWKGCQARLKSIAMLANHRKEHRDWIPYNPRKHVGENATCPCRDSSSPLSHTEDEKHVCRHSHAKEGQEEEEAWLSSRQCRFMCTRVEEGCSASFEDLPQLKLHVTTKHPSSTIQA</sequence>
<dbReference type="PROSITE" id="PS50157">
    <property type="entry name" value="ZINC_FINGER_C2H2_2"/>
    <property type="match status" value="2"/>
</dbReference>
<dbReference type="InterPro" id="IPR055303">
    <property type="entry name" value="ATMIN"/>
</dbReference>
<feature type="domain" description="C2H2-type" evidence="3">
    <location>
        <begin position="136"/>
        <end position="162"/>
    </location>
</feature>
<dbReference type="PROSITE" id="PS00028">
    <property type="entry name" value="ZINC_FINGER_C2H2_1"/>
    <property type="match status" value="2"/>
</dbReference>
<dbReference type="EMBL" id="HBKN01031384">
    <property type="protein sequence ID" value="CAE2316232.1"/>
    <property type="molecule type" value="Transcribed_RNA"/>
</dbReference>
<evidence type="ECO:0000313" key="4">
    <source>
        <dbReference type="EMBL" id="CAE2316232.1"/>
    </source>
</evidence>
<dbReference type="GO" id="GO:0000976">
    <property type="term" value="F:transcription cis-regulatory region binding"/>
    <property type="evidence" value="ECO:0007669"/>
    <property type="project" value="InterPro"/>
</dbReference>
<evidence type="ECO:0000256" key="1">
    <source>
        <dbReference type="PROSITE-ProRule" id="PRU00042"/>
    </source>
</evidence>
<dbReference type="GO" id="GO:0000981">
    <property type="term" value="F:DNA-binding transcription factor activity, RNA polymerase II-specific"/>
    <property type="evidence" value="ECO:0007669"/>
    <property type="project" value="TreeGrafter"/>
</dbReference>
<feature type="compositionally biased region" description="Basic and acidic residues" evidence="2">
    <location>
        <begin position="299"/>
        <end position="314"/>
    </location>
</feature>
<feature type="compositionally biased region" description="Basic residues" evidence="2">
    <location>
        <begin position="325"/>
        <end position="337"/>
    </location>
</feature>
<dbReference type="PANTHER" id="PTHR46664">
    <property type="entry name" value="ATM INTERACTOR"/>
    <property type="match status" value="1"/>
</dbReference>
<dbReference type="AlphaFoldDB" id="A0A7S4L627"/>
<keyword evidence="1" id="KW-0863">Zinc-finger</keyword>
<evidence type="ECO:0000256" key="2">
    <source>
        <dbReference type="SAM" id="MobiDB-lite"/>
    </source>
</evidence>
<gene>
    <name evidence="4" type="ORF">GTHE00462_LOCUS24386</name>
</gene>
<evidence type="ECO:0000259" key="3">
    <source>
        <dbReference type="PROSITE" id="PS50157"/>
    </source>
</evidence>
<dbReference type="SMART" id="SM00355">
    <property type="entry name" value="ZnF_C2H2"/>
    <property type="match status" value="6"/>
</dbReference>
<dbReference type="SUPFAM" id="SSF57667">
    <property type="entry name" value="beta-beta-alpha zinc fingers"/>
    <property type="match status" value="1"/>
</dbReference>
<feature type="region of interest" description="Disordered" evidence="2">
    <location>
        <begin position="44"/>
        <end position="83"/>
    </location>
</feature>
<name>A0A7S4L627_GUITH</name>
<proteinExistence type="predicted"/>
<keyword evidence="1" id="KW-0479">Metal-binding</keyword>
<dbReference type="Pfam" id="PF00096">
    <property type="entry name" value="zf-C2H2"/>
    <property type="match status" value="1"/>
</dbReference>
<dbReference type="Gene3D" id="3.30.160.60">
    <property type="entry name" value="Classic Zinc Finger"/>
    <property type="match status" value="1"/>
</dbReference>
<feature type="domain" description="C2H2-type" evidence="3">
    <location>
        <begin position="251"/>
        <end position="269"/>
    </location>
</feature>
<dbReference type="InterPro" id="IPR036236">
    <property type="entry name" value="Znf_C2H2_sf"/>
</dbReference>
<dbReference type="GO" id="GO:0045944">
    <property type="term" value="P:positive regulation of transcription by RNA polymerase II"/>
    <property type="evidence" value="ECO:0007669"/>
    <property type="project" value="InterPro"/>
</dbReference>
<accession>A0A7S4L627</accession>
<protein>
    <recommendedName>
        <fullName evidence="3">C2H2-type domain-containing protein</fullName>
    </recommendedName>
</protein>
<dbReference type="InterPro" id="IPR013087">
    <property type="entry name" value="Znf_C2H2_type"/>
</dbReference>
<dbReference type="GO" id="GO:0008270">
    <property type="term" value="F:zinc ion binding"/>
    <property type="evidence" value="ECO:0007669"/>
    <property type="project" value="UniProtKB-KW"/>
</dbReference>
<dbReference type="GO" id="GO:0005634">
    <property type="term" value="C:nucleus"/>
    <property type="evidence" value="ECO:0007669"/>
    <property type="project" value="TreeGrafter"/>
</dbReference>